<gene>
    <name evidence="1" type="ORF">CDD80_777</name>
</gene>
<proteinExistence type="predicted"/>
<accession>A0A2C5Z894</accession>
<keyword evidence="2" id="KW-1185">Reference proteome</keyword>
<dbReference type="AlphaFoldDB" id="A0A2C5Z894"/>
<reference evidence="1 2" key="1">
    <citation type="submission" date="2017-06" db="EMBL/GenBank/DDBJ databases">
        <title>Ant-infecting Ophiocordyceps genomes reveal a high diversity of potential behavioral manipulation genes and a possible major role for enterotoxins.</title>
        <authorList>
            <person name="De Bekker C."/>
            <person name="Evans H.C."/>
            <person name="Brachmann A."/>
            <person name="Hughes D.P."/>
        </authorList>
    </citation>
    <scope>NUCLEOTIDE SEQUENCE [LARGE SCALE GENOMIC DNA]</scope>
    <source>
        <strain evidence="1 2">Map16</strain>
    </source>
</reference>
<protein>
    <submittedName>
        <fullName evidence="1">Uncharacterized protein</fullName>
    </submittedName>
</protein>
<dbReference type="EMBL" id="NJES01000127">
    <property type="protein sequence ID" value="PHH77247.1"/>
    <property type="molecule type" value="Genomic_DNA"/>
</dbReference>
<evidence type="ECO:0000313" key="1">
    <source>
        <dbReference type="EMBL" id="PHH77247.1"/>
    </source>
</evidence>
<dbReference type="Proteomes" id="UP000226431">
    <property type="component" value="Unassembled WGS sequence"/>
</dbReference>
<comment type="caution">
    <text evidence="1">The sequence shown here is derived from an EMBL/GenBank/DDBJ whole genome shotgun (WGS) entry which is preliminary data.</text>
</comment>
<name>A0A2C5Z894_9HYPO</name>
<organism evidence="1 2">
    <name type="scientific">Ophiocordyceps camponoti-rufipedis</name>
    <dbReference type="NCBI Taxonomy" id="2004952"/>
    <lineage>
        <taxon>Eukaryota</taxon>
        <taxon>Fungi</taxon>
        <taxon>Dikarya</taxon>
        <taxon>Ascomycota</taxon>
        <taxon>Pezizomycotina</taxon>
        <taxon>Sordariomycetes</taxon>
        <taxon>Hypocreomycetidae</taxon>
        <taxon>Hypocreales</taxon>
        <taxon>Ophiocordycipitaceae</taxon>
        <taxon>Ophiocordyceps</taxon>
    </lineage>
</organism>
<evidence type="ECO:0000313" key="2">
    <source>
        <dbReference type="Proteomes" id="UP000226431"/>
    </source>
</evidence>
<sequence length="193" mass="21389">MVPRLKVWQGRVVTSCSARRPKQCVLKRLGDSSRVAARHVGFVWSWDLVMTCSLEKRNSDCMADVEDVSHATSSSVAERYRDCPPHTARLTDAAARGSSKHRDGAACCTVERWLHRHHSSRSSSTSDLYMYGWMLQFDKKAAIASPLADMPEGPYDGEPMYGLGRAALHSATQLSTVMPEAAKAGGRKFTRLF</sequence>